<evidence type="ECO:0000313" key="1">
    <source>
        <dbReference type="EMBL" id="AII11123.1"/>
    </source>
</evidence>
<dbReference type="RefSeq" id="WP_128643756.1">
    <property type="nucleotide sequence ID" value="NZ_CP008950.1"/>
</dbReference>
<evidence type="ECO:0000313" key="2">
    <source>
        <dbReference type="Proteomes" id="UP000028488"/>
    </source>
</evidence>
<proteinExistence type="predicted"/>
<dbReference type="EMBL" id="CP008950">
    <property type="protein sequence ID" value="AII11123.1"/>
    <property type="molecule type" value="Genomic_DNA"/>
</dbReference>
<organism evidence="1 2">
    <name type="scientific">Rhodococcus opacus</name>
    <name type="common">Nocardia opaca</name>
    <dbReference type="NCBI Taxonomy" id="37919"/>
    <lineage>
        <taxon>Bacteria</taxon>
        <taxon>Bacillati</taxon>
        <taxon>Actinomycetota</taxon>
        <taxon>Actinomycetes</taxon>
        <taxon>Mycobacteriales</taxon>
        <taxon>Nocardiaceae</taxon>
        <taxon>Rhodococcus</taxon>
    </lineage>
</organism>
<dbReference type="Proteomes" id="UP000028488">
    <property type="component" value="Plasmid pPDG3"/>
</dbReference>
<sequence length="250" mass="27420">MTQVDHALVAAARGSVWCAHRYGCEVYRVGFVPSPWEWTPWVYATDGRFTGRWDDPDGVWRTLYLGASRLACYLEVLAYARPSAQVIADLDEIVVDDEDAAAFPTVESGRVPRSWCAPRMVAHGALTGWFAVPGHPETLATLRVGFRAAAIRHGLDDLDGAAIRDGRPRALTQAISKWINTLGGPDGYPITGVEFDSRHGDGLRLWAVYERPGDPVVSPHVTALDQMPVAPDDGALVRAMRLLGLEWDDT</sequence>
<gene>
    <name evidence="1" type="ORF">EP51_44505</name>
</gene>
<dbReference type="AlphaFoldDB" id="A0A076F0C5"/>
<geneLocation type="plasmid" evidence="1 2">
    <name>pPDG3</name>
</geneLocation>
<name>A0A076F0C5_RHOOP</name>
<reference evidence="1 2" key="1">
    <citation type="submission" date="2014-07" db="EMBL/GenBank/DDBJ databases">
        <title>Genome Sequence of Rhodococcus opacus Strain R7, a Biodegrader of Mono- and Polycyclic Aromatic Hydrocarbons.</title>
        <authorList>
            <person name="Di Gennaro P."/>
            <person name="Zampolli J."/>
            <person name="Presti I."/>
            <person name="Cappelletti M."/>
            <person name="D'Ursi P."/>
            <person name="Orro A."/>
            <person name="Mezzelani A."/>
            <person name="Milanesi L."/>
        </authorList>
    </citation>
    <scope>NUCLEOTIDE SEQUENCE [LARGE SCALE GENOMIC DNA]</scope>
    <source>
        <strain evidence="1 2">R7</strain>
        <plasmid evidence="1">pPDG3</plasmid>
    </source>
</reference>
<protein>
    <submittedName>
        <fullName evidence="1">Uncharacterized protein</fullName>
    </submittedName>
</protein>
<keyword evidence="1" id="KW-0614">Plasmid</keyword>
<accession>A0A076F0C5</accession>